<dbReference type="InterPro" id="IPR016191">
    <property type="entry name" value="Ribonuclease/ribotoxin"/>
</dbReference>
<evidence type="ECO:0000313" key="3">
    <source>
        <dbReference type="EMBL" id="GAA1993486.1"/>
    </source>
</evidence>
<organism evidence="3 4">
    <name type="scientific">Catenulispora subtropica</name>
    <dbReference type="NCBI Taxonomy" id="450798"/>
    <lineage>
        <taxon>Bacteria</taxon>
        <taxon>Bacillati</taxon>
        <taxon>Actinomycetota</taxon>
        <taxon>Actinomycetes</taxon>
        <taxon>Catenulisporales</taxon>
        <taxon>Catenulisporaceae</taxon>
        <taxon>Catenulispora</taxon>
    </lineage>
</organism>
<comment type="caution">
    <text evidence="3">The sequence shown here is derived from an EMBL/GenBank/DDBJ whole genome shotgun (WGS) entry which is preliminary data.</text>
</comment>
<keyword evidence="4" id="KW-1185">Reference proteome</keyword>
<dbReference type="SUPFAM" id="SSF53933">
    <property type="entry name" value="Microbial ribonucleases"/>
    <property type="match status" value="1"/>
</dbReference>
<evidence type="ECO:0000256" key="1">
    <source>
        <dbReference type="ARBA" id="ARBA00022722"/>
    </source>
</evidence>
<keyword evidence="1" id="KW-0540">Nuclease</keyword>
<evidence type="ECO:0000313" key="4">
    <source>
        <dbReference type="Proteomes" id="UP001499854"/>
    </source>
</evidence>
<accession>A0ABN2SWE4</accession>
<keyword evidence="2" id="KW-0378">Hydrolase</keyword>
<reference evidence="3 4" key="1">
    <citation type="journal article" date="2019" name="Int. J. Syst. Evol. Microbiol.">
        <title>The Global Catalogue of Microorganisms (GCM) 10K type strain sequencing project: providing services to taxonomists for standard genome sequencing and annotation.</title>
        <authorList>
            <consortium name="The Broad Institute Genomics Platform"/>
            <consortium name="The Broad Institute Genome Sequencing Center for Infectious Disease"/>
            <person name="Wu L."/>
            <person name="Ma J."/>
        </authorList>
    </citation>
    <scope>NUCLEOTIDE SEQUENCE [LARGE SCALE GENOMIC DNA]</scope>
    <source>
        <strain evidence="3 4">JCM 16013</strain>
    </source>
</reference>
<dbReference type="Proteomes" id="UP001499854">
    <property type="component" value="Unassembled WGS sequence"/>
</dbReference>
<sequence length="95" mass="10786">MRTIAESALPAEARDVIRRIDAGGPFQYRQDGVGFQNREGLLPRQPSGYYREYTVVTPGAQDRGARRLVHGEQGELYYTPDHYRSFLWVVRGGVS</sequence>
<protein>
    <submittedName>
        <fullName evidence="3">Uncharacterized protein</fullName>
    </submittedName>
</protein>
<proteinExistence type="predicted"/>
<gene>
    <name evidence="3" type="ORF">GCM10009838_66940</name>
</gene>
<dbReference type="InterPro" id="IPR000026">
    <property type="entry name" value="N1-like"/>
</dbReference>
<dbReference type="Pfam" id="PF00545">
    <property type="entry name" value="Ribonuclease"/>
    <property type="match status" value="1"/>
</dbReference>
<dbReference type="Gene3D" id="3.10.450.30">
    <property type="entry name" value="Microbial ribonucleases"/>
    <property type="match status" value="1"/>
</dbReference>
<dbReference type="EMBL" id="BAAAQM010000050">
    <property type="protein sequence ID" value="GAA1993486.1"/>
    <property type="molecule type" value="Genomic_DNA"/>
</dbReference>
<name>A0ABN2SWE4_9ACTN</name>
<evidence type="ECO:0000256" key="2">
    <source>
        <dbReference type="ARBA" id="ARBA00022801"/>
    </source>
</evidence>